<evidence type="ECO:0000313" key="3">
    <source>
        <dbReference type="EMBL" id="AOX00507.1"/>
    </source>
</evidence>
<name>A0A1D8TSB2_9CYAN</name>
<evidence type="ECO:0000256" key="2">
    <source>
        <dbReference type="SAM" id="SignalP"/>
    </source>
</evidence>
<protein>
    <recommendedName>
        <fullName evidence="5">DUF928 domain-containing protein</fullName>
    </recommendedName>
</protein>
<organism evidence="3 4">
    <name type="scientific">Moorena producens PAL-8-15-08-1</name>
    <dbReference type="NCBI Taxonomy" id="1458985"/>
    <lineage>
        <taxon>Bacteria</taxon>
        <taxon>Bacillati</taxon>
        <taxon>Cyanobacteriota</taxon>
        <taxon>Cyanophyceae</taxon>
        <taxon>Coleofasciculales</taxon>
        <taxon>Coleofasciculaceae</taxon>
        <taxon>Moorena</taxon>
    </lineage>
</organism>
<dbReference type="Pfam" id="PF06051">
    <property type="entry name" value="DUF928"/>
    <property type="match status" value="1"/>
</dbReference>
<sequence>MNKFICKTLLSATVTGTLILASTALQATPSVKEGEILPRDYRISLEFDFPSDEEVPKTSVGGGVRGNVEFDLPGDSASPRTSIGGGSRGNVEFDLPGDSASPKTSIGGGSRGDVEFDLPGESASPRTSIGGGSRGDVEFDLPGDSASPRTSIGGGSRGDVEFDLPGDSASPRTSIGGGSRGSKLPLTALLPPTKHGYTVSPRPTLFVYMPALGATEVFFSLQDEQGNSHYHTTLKSSGQEGVISITLPEAAPELKIGQNYLWYLAPIEPDGILRPDNYSVSGWVKRVKSTVSYQGSSKSAIALATEYAKAGIWYDTLEVLVTAQRLDPENTTLANEWKDLLEQVGLDAIATQPMGEQL</sequence>
<feature type="signal peptide" evidence="2">
    <location>
        <begin position="1"/>
        <end position="27"/>
    </location>
</feature>
<evidence type="ECO:0000313" key="4">
    <source>
        <dbReference type="Proteomes" id="UP000177870"/>
    </source>
</evidence>
<evidence type="ECO:0008006" key="5">
    <source>
        <dbReference type="Google" id="ProtNLM"/>
    </source>
</evidence>
<dbReference type="OrthoDB" id="536034at2"/>
<dbReference type="STRING" id="1458985.BJP34_14510"/>
<gene>
    <name evidence="3" type="ORF">BJP34_14510</name>
</gene>
<dbReference type="InterPro" id="IPR010328">
    <property type="entry name" value="DUF928"/>
</dbReference>
<dbReference type="RefSeq" id="WP_070392964.1">
    <property type="nucleotide sequence ID" value="NZ_CP017599.1"/>
</dbReference>
<feature type="chain" id="PRO_5009438818" description="DUF928 domain-containing protein" evidence="2">
    <location>
        <begin position="28"/>
        <end position="358"/>
    </location>
</feature>
<accession>A0A1D8TSB2</accession>
<feature type="region of interest" description="Disordered" evidence="1">
    <location>
        <begin position="52"/>
        <end position="184"/>
    </location>
</feature>
<dbReference type="KEGG" id="mpro:BJP34_14510"/>
<dbReference type="AlphaFoldDB" id="A0A1D8TSB2"/>
<reference evidence="4" key="1">
    <citation type="submission" date="2016-10" db="EMBL/GenBank/DDBJ databases">
        <title>Comparative genomics uncovers the prolific and rare metabolic potential of the cyanobacterial genus Moorea.</title>
        <authorList>
            <person name="Leao T."/>
            <person name="Castelao G."/>
            <person name="Korobeynikov A."/>
            <person name="Monroe E.A."/>
            <person name="Podell S."/>
            <person name="Glukhov E."/>
            <person name="Allen E."/>
            <person name="Gerwick W.H."/>
            <person name="Gerwick L."/>
        </authorList>
    </citation>
    <scope>NUCLEOTIDE SEQUENCE [LARGE SCALE GENOMIC DNA]</scope>
    <source>
        <strain evidence="4">PAL-8-15-08-1</strain>
    </source>
</reference>
<dbReference type="EMBL" id="CP017599">
    <property type="protein sequence ID" value="AOX00507.1"/>
    <property type="molecule type" value="Genomic_DNA"/>
</dbReference>
<keyword evidence="2" id="KW-0732">Signal</keyword>
<proteinExistence type="predicted"/>
<evidence type="ECO:0000256" key="1">
    <source>
        <dbReference type="SAM" id="MobiDB-lite"/>
    </source>
</evidence>
<dbReference type="Proteomes" id="UP000177870">
    <property type="component" value="Chromosome"/>
</dbReference>